<keyword evidence="2" id="KW-0813">Transport</keyword>
<dbReference type="SUPFAM" id="SSF103473">
    <property type="entry name" value="MFS general substrate transporter"/>
    <property type="match status" value="1"/>
</dbReference>
<dbReference type="InterPro" id="IPR020846">
    <property type="entry name" value="MFS_dom"/>
</dbReference>
<feature type="region of interest" description="Disordered" evidence="6">
    <location>
        <begin position="514"/>
        <end position="549"/>
    </location>
</feature>
<dbReference type="PANTHER" id="PTHR23511:SF5">
    <property type="entry name" value="MAJOR FACILITATOR-TYPE TRANSPORTER HXNZ-RELATED"/>
    <property type="match status" value="1"/>
</dbReference>
<feature type="transmembrane region" description="Helical" evidence="7">
    <location>
        <begin position="193"/>
        <end position="215"/>
    </location>
</feature>
<dbReference type="GO" id="GO:0016020">
    <property type="term" value="C:membrane"/>
    <property type="evidence" value="ECO:0007669"/>
    <property type="project" value="UniProtKB-SubCell"/>
</dbReference>
<dbReference type="PANTHER" id="PTHR23511">
    <property type="entry name" value="SYNAPTIC VESICLE GLYCOPROTEIN 2"/>
    <property type="match status" value="1"/>
</dbReference>
<dbReference type="GO" id="GO:0022857">
    <property type="term" value="F:transmembrane transporter activity"/>
    <property type="evidence" value="ECO:0007669"/>
    <property type="project" value="InterPro"/>
</dbReference>
<evidence type="ECO:0000256" key="5">
    <source>
        <dbReference type="ARBA" id="ARBA00023136"/>
    </source>
</evidence>
<evidence type="ECO:0000256" key="1">
    <source>
        <dbReference type="ARBA" id="ARBA00004141"/>
    </source>
</evidence>
<feature type="transmembrane region" description="Helical" evidence="7">
    <location>
        <begin position="488"/>
        <end position="506"/>
    </location>
</feature>
<comment type="caution">
    <text evidence="9">The sequence shown here is derived from an EMBL/GenBank/DDBJ whole genome shotgun (WGS) entry which is preliminary data.</text>
</comment>
<keyword evidence="3 7" id="KW-0812">Transmembrane</keyword>
<feature type="transmembrane region" description="Helical" evidence="7">
    <location>
        <begin position="131"/>
        <end position="153"/>
    </location>
</feature>
<feature type="compositionally biased region" description="Low complexity" evidence="6">
    <location>
        <begin position="530"/>
        <end position="542"/>
    </location>
</feature>
<dbReference type="InterPro" id="IPR036259">
    <property type="entry name" value="MFS_trans_sf"/>
</dbReference>
<feature type="transmembrane region" description="Helical" evidence="7">
    <location>
        <begin position="99"/>
        <end position="119"/>
    </location>
</feature>
<protein>
    <recommendedName>
        <fullName evidence="8">Major facilitator superfamily (MFS) profile domain-containing protein</fullName>
    </recommendedName>
</protein>
<accession>A0A8H4IT30</accession>
<evidence type="ECO:0000259" key="8">
    <source>
        <dbReference type="PROSITE" id="PS50850"/>
    </source>
</evidence>
<keyword evidence="4 7" id="KW-1133">Transmembrane helix</keyword>
<feature type="transmembrane region" description="Helical" evidence="7">
    <location>
        <begin position="446"/>
        <end position="467"/>
    </location>
</feature>
<dbReference type="AlphaFoldDB" id="A0A8H4IT30"/>
<organism evidence="9 10">
    <name type="scientific">Botryosphaeria dothidea</name>
    <dbReference type="NCBI Taxonomy" id="55169"/>
    <lineage>
        <taxon>Eukaryota</taxon>
        <taxon>Fungi</taxon>
        <taxon>Dikarya</taxon>
        <taxon>Ascomycota</taxon>
        <taxon>Pezizomycotina</taxon>
        <taxon>Dothideomycetes</taxon>
        <taxon>Dothideomycetes incertae sedis</taxon>
        <taxon>Botryosphaeriales</taxon>
        <taxon>Botryosphaeriaceae</taxon>
        <taxon>Botryosphaeria</taxon>
    </lineage>
</organism>
<evidence type="ECO:0000256" key="6">
    <source>
        <dbReference type="SAM" id="MobiDB-lite"/>
    </source>
</evidence>
<evidence type="ECO:0000256" key="4">
    <source>
        <dbReference type="ARBA" id="ARBA00022989"/>
    </source>
</evidence>
<comment type="subcellular location">
    <subcellularLocation>
        <location evidence="1">Membrane</location>
        <topology evidence="1">Multi-pass membrane protein</topology>
    </subcellularLocation>
</comment>
<name>A0A8H4IT30_9PEZI</name>
<evidence type="ECO:0000256" key="3">
    <source>
        <dbReference type="ARBA" id="ARBA00022692"/>
    </source>
</evidence>
<dbReference type="Gene3D" id="1.20.1250.20">
    <property type="entry name" value="MFS general substrate transporter like domains"/>
    <property type="match status" value="1"/>
</dbReference>
<dbReference type="Proteomes" id="UP000572817">
    <property type="component" value="Unassembled WGS sequence"/>
</dbReference>
<dbReference type="InterPro" id="IPR011701">
    <property type="entry name" value="MFS"/>
</dbReference>
<keyword evidence="5 7" id="KW-0472">Membrane</keyword>
<reference evidence="9" key="1">
    <citation type="submission" date="2020-04" db="EMBL/GenBank/DDBJ databases">
        <title>Genome Assembly and Annotation of Botryosphaeria dothidea sdau 11-99, a Latent Pathogen of Apple Fruit Ring Rot in China.</title>
        <authorList>
            <person name="Yu C."/>
            <person name="Diao Y."/>
            <person name="Lu Q."/>
            <person name="Zhao J."/>
            <person name="Cui S."/>
            <person name="Peng C."/>
            <person name="He B."/>
            <person name="Liu H."/>
        </authorList>
    </citation>
    <scope>NUCLEOTIDE SEQUENCE [LARGE SCALE GENOMIC DNA]</scope>
    <source>
        <strain evidence="9">Sdau11-99</strain>
    </source>
</reference>
<evidence type="ECO:0000256" key="7">
    <source>
        <dbReference type="SAM" id="Phobius"/>
    </source>
</evidence>
<feature type="transmembrane region" description="Helical" evidence="7">
    <location>
        <begin position="235"/>
        <end position="254"/>
    </location>
</feature>
<evidence type="ECO:0000313" key="9">
    <source>
        <dbReference type="EMBL" id="KAF4304668.1"/>
    </source>
</evidence>
<proteinExistence type="predicted"/>
<dbReference type="OrthoDB" id="4139357at2759"/>
<feature type="domain" description="Major facilitator superfamily (MFS) profile" evidence="8">
    <location>
        <begin position="45"/>
        <end position="587"/>
    </location>
</feature>
<feature type="transmembrane region" description="Helical" evidence="7">
    <location>
        <begin position="353"/>
        <end position="376"/>
    </location>
</feature>
<feature type="region of interest" description="Disordered" evidence="6">
    <location>
        <begin position="1"/>
        <end position="27"/>
    </location>
</feature>
<evidence type="ECO:0000256" key="2">
    <source>
        <dbReference type="ARBA" id="ARBA00022448"/>
    </source>
</evidence>
<dbReference type="EMBL" id="WWBZ02000051">
    <property type="protein sequence ID" value="KAF4304668.1"/>
    <property type="molecule type" value="Genomic_DNA"/>
</dbReference>
<gene>
    <name evidence="9" type="ORF">GTA08_BOTSDO07905</name>
</gene>
<evidence type="ECO:0000313" key="10">
    <source>
        <dbReference type="Proteomes" id="UP000572817"/>
    </source>
</evidence>
<keyword evidence="10" id="KW-1185">Reference proteome</keyword>
<feature type="transmembrane region" description="Helical" evidence="7">
    <location>
        <begin position="72"/>
        <end position="93"/>
    </location>
</feature>
<feature type="compositionally biased region" description="Basic and acidic residues" evidence="6">
    <location>
        <begin position="12"/>
        <end position="24"/>
    </location>
</feature>
<feature type="transmembrane region" description="Helical" evidence="7">
    <location>
        <begin position="423"/>
        <end position="440"/>
    </location>
</feature>
<feature type="transmembrane region" description="Helical" evidence="7">
    <location>
        <begin position="396"/>
        <end position="416"/>
    </location>
</feature>
<dbReference type="CDD" id="cd17316">
    <property type="entry name" value="MFS_SV2_like"/>
    <property type="match status" value="1"/>
</dbReference>
<sequence length="786" mass="87269">MRPSIEEQGTQNHEEISREKKPAVAEESQYDFEESKGILRHMNRVGDVIDTSAVQPGTDIIYEKKVALLNEAILDIGMGYYQWWTFVLTGFGWYTDQVFILNLLTVAKYTGMVIGATIMPITADFIGRKPAFNVSLGMSSLFGFIAAGMPNFLGVATMSAFIGLTTGGNQAIDSCIFLEFIPASHQYLLTMQTTFFALAQAISVLIAWPFVVNYSCPSDTPKGQCGYLNNLGWRYAYWTFGAINFVMFALRFLFRTYETPKWLLGQGRDADAVRVLHSVATRNGTTTWLTLDHFQRVDTELASTQDASTATNPSPAAAAERLKSTIRQRLSKFQPHKLAALFATPKMAASTSLIILLWLLIGLAFPLYFCFIPLYLEAKGLSTSGGSSTNATFRTYCIQAACGVPGAILSGLLVDVRKIGRKGTGAMASVLSGVFLFLYTRAETPAAVTGFSCAIAFFQNMALSLLYSYSPELFPAPIRGTGNGLTAMFNRLGGLMAPIIAAYVGVTNTPIWTTPTTKPSQQCRPTPCKPSASRPAPPHSSSTLPRLVEDGVDTPVIESDTFSIPYASHRSNLNSINLSYVTAPEIVPEPDEQAAAAIPASAVKLATDVQPPSGKRVYYDTADQTISKWSRGEDYNDYYRNFDERVSRPAAEVVDEWLENLRQPKWVPQVLPGQLRGFGFWNDEQYQMDLAWDDKQERMRQSGEQVQVFNPDLPTELTDVSVPKLPYAERLKAERNRHFTWRNIYGEAGWPETFDVDAFEQRGREYLDEFGEVMNPFKHGPRATMY</sequence>
<dbReference type="Pfam" id="PF07690">
    <property type="entry name" value="MFS_1"/>
    <property type="match status" value="1"/>
</dbReference>
<dbReference type="PROSITE" id="PS50850">
    <property type="entry name" value="MFS"/>
    <property type="match status" value="1"/>
</dbReference>